<evidence type="ECO:0000256" key="8">
    <source>
        <dbReference type="ARBA" id="ARBA00048027"/>
    </source>
</evidence>
<gene>
    <name evidence="9" type="primary">ffh</name>
    <name evidence="11" type="ORF">GMA92_00695</name>
</gene>
<dbReference type="Pfam" id="PF00448">
    <property type="entry name" value="SRP54"/>
    <property type="match status" value="1"/>
</dbReference>
<dbReference type="GeneID" id="60060018"/>
<name>A0A173R1P3_9FIRM</name>
<evidence type="ECO:0000256" key="10">
    <source>
        <dbReference type="SAM" id="MobiDB-lite"/>
    </source>
</evidence>
<comment type="subunit">
    <text evidence="9">Part of the signal recognition particle protein translocation system, which is composed of SRP and FtsY.</text>
</comment>
<dbReference type="GO" id="GO:0006614">
    <property type="term" value="P:SRP-dependent cotranslational protein targeting to membrane"/>
    <property type="evidence" value="ECO:0007669"/>
    <property type="project" value="InterPro"/>
</dbReference>
<dbReference type="InterPro" id="IPR013822">
    <property type="entry name" value="Signal_recog_particl_SRP54_hlx"/>
</dbReference>
<feature type="region of interest" description="Disordered" evidence="10">
    <location>
        <begin position="453"/>
        <end position="475"/>
    </location>
</feature>
<dbReference type="AlphaFoldDB" id="A0A173R1P3"/>
<dbReference type="FunFam" id="3.40.50.300:FF:000022">
    <property type="entry name" value="Signal recognition particle 54 kDa subunit"/>
    <property type="match status" value="1"/>
</dbReference>
<evidence type="ECO:0000256" key="9">
    <source>
        <dbReference type="HAMAP-Rule" id="MF_00306"/>
    </source>
</evidence>
<comment type="subcellular location">
    <subcellularLocation>
        <location evidence="9">Cytoplasm</location>
    </subcellularLocation>
    <text evidence="9">The SRP-RNC complex is targeted to the cytoplasmic membrane.</text>
</comment>
<evidence type="ECO:0000313" key="12">
    <source>
        <dbReference type="Proteomes" id="UP000487649"/>
    </source>
</evidence>
<dbReference type="GO" id="GO:0008312">
    <property type="term" value="F:7S RNA binding"/>
    <property type="evidence" value="ECO:0007669"/>
    <property type="project" value="InterPro"/>
</dbReference>
<evidence type="ECO:0000256" key="3">
    <source>
        <dbReference type="ARBA" id="ARBA00022801"/>
    </source>
</evidence>
<comment type="catalytic activity">
    <reaction evidence="8 9">
        <text>GTP + H2O = GDP + phosphate + H(+)</text>
        <dbReference type="Rhea" id="RHEA:19669"/>
        <dbReference type="ChEBI" id="CHEBI:15377"/>
        <dbReference type="ChEBI" id="CHEBI:15378"/>
        <dbReference type="ChEBI" id="CHEBI:37565"/>
        <dbReference type="ChEBI" id="CHEBI:43474"/>
        <dbReference type="ChEBI" id="CHEBI:58189"/>
        <dbReference type="EC" id="3.6.5.4"/>
    </reaction>
</comment>
<dbReference type="CDD" id="cd18539">
    <property type="entry name" value="SRP_G"/>
    <property type="match status" value="1"/>
</dbReference>
<protein>
    <recommendedName>
        <fullName evidence="9">Signal recognition particle protein</fullName>
        <ecNumber evidence="9">3.6.5.4</ecNumber>
    </recommendedName>
    <alternativeName>
        <fullName evidence="9">Fifty-four homolog</fullName>
    </alternativeName>
</protein>
<keyword evidence="9" id="KW-0963">Cytoplasm</keyword>
<dbReference type="Proteomes" id="UP000487649">
    <property type="component" value="Unassembled WGS sequence"/>
</dbReference>
<feature type="binding site" evidence="9">
    <location>
        <begin position="108"/>
        <end position="115"/>
    </location>
    <ligand>
        <name>GTP</name>
        <dbReference type="ChEBI" id="CHEBI:37565"/>
    </ligand>
</feature>
<dbReference type="InterPro" id="IPR000897">
    <property type="entry name" value="SRP54_GTPase_dom"/>
</dbReference>
<evidence type="ECO:0000256" key="4">
    <source>
        <dbReference type="ARBA" id="ARBA00022884"/>
    </source>
</evidence>
<dbReference type="SMART" id="SM00963">
    <property type="entry name" value="SRP54_N"/>
    <property type="match status" value="1"/>
</dbReference>
<dbReference type="InterPro" id="IPR022941">
    <property type="entry name" value="SRP54"/>
</dbReference>
<dbReference type="SUPFAM" id="SSF47446">
    <property type="entry name" value="Signal peptide-binding domain"/>
    <property type="match status" value="1"/>
</dbReference>
<dbReference type="OrthoDB" id="9804720at2"/>
<dbReference type="GO" id="GO:0048500">
    <property type="term" value="C:signal recognition particle"/>
    <property type="evidence" value="ECO:0007669"/>
    <property type="project" value="UniProtKB-UniRule"/>
</dbReference>
<comment type="domain">
    <text evidence="9">Composed of three domains: the N-terminal N domain, which is responsible for interactions with the ribosome, the central G domain, which binds GTP, and the C-terminal M domain, which binds the RNA and the signal sequence of the RNC.</text>
</comment>
<dbReference type="HAMAP" id="MF_00306">
    <property type="entry name" value="SRP54"/>
    <property type="match status" value="1"/>
</dbReference>
<keyword evidence="4 9" id="KW-0694">RNA-binding</keyword>
<dbReference type="SUPFAM" id="SSF52540">
    <property type="entry name" value="P-loop containing nucleoside triphosphate hydrolases"/>
    <property type="match status" value="1"/>
</dbReference>
<dbReference type="PROSITE" id="PS00300">
    <property type="entry name" value="SRP54"/>
    <property type="match status" value="1"/>
</dbReference>
<dbReference type="NCBIfam" id="TIGR00959">
    <property type="entry name" value="ffh"/>
    <property type="match status" value="1"/>
</dbReference>
<organism evidence="11 12">
    <name type="scientific">Turicibacter sanguinis</name>
    <dbReference type="NCBI Taxonomy" id="154288"/>
    <lineage>
        <taxon>Bacteria</taxon>
        <taxon>Bacillati</taxon>
        <taxon>Bacillota</taxon>
        <taxon>Erysipelotrichia</taxon>
        <taxon>Erysipelotrichales</taxon>
        <taxon>Turicibacteraceae</taxon>
        <taxon>Turicibacter</taxon>
    </lineage>
</organism>
<dbReference type="Gene3D" id="1.20.120.140">
    <property type="entry name" value="Signal recognition particle SRP54, nucleotide-binding domain"/>
    <property type="match status" value="1"/>
</dbReference>
<dbReference type="PANTHER" id="PTHR11564">
    <property type="entry name" value="SIGNAL RECOGNITION PARTICLE 54K PROTEIN SRP54"/>
    <property type="match status" value="1"/>
</dbReference>
<evidence type="ECO:0000313" key="11">
    <source>
        <dbReference type="EMBL" id="MTK19956.1"/>
    </source>
</evidence>
<feature type="compositionally biased region" description="Basic residues" evidence="10">
    <location>
        <begin position="463"/>
        <end position="475"/>
    </location>
</feature>
<dbReference type="Gene3D" id="3.40.50.300">
    <property type="entry name" value="P-loop containing nucleotide triphosphate hydrolases"/>
    <property type="match status" value="1"/>
</dbReference>
<dbReference type="SMART" id="SM00962">
    <property type="entry name" value="SRP54"/>
    <property type="match status" value="1"/>
</dbReference>
<keyword evidence="2 9" id="KW-0547">Nucleotide-binding</keyword>
<comment type="caution">
    <text evidence="11">The sequence shown here is derived from an EMBL/GenBank/DDBJ whole genome shotgun (WGS) entry which is preliminary data.</text>
</comment>
<dbReference type="InterPro" id="IPR004780">
    <property type="entry name" value="SRP"/>
</dbReference>
<evidence type="ECO:0000256" key="1">
    <source>
        <dbReference type="ARBA" id="ARBA00005450"/>
    </source>
</evidence>
<comment type="similarity">
    <text evidence="1 9">Belongs to the GTP-binding SRP family. SRP54 subfamily.</text>
</comment>
<evidence type="ECO:0000256" key="7">
    <source>
        <dbReference type="ARBA" id="ARBA00023274"/>
    </source>
</evidence>
<keyword evidence="6 9" id="KW-0733">Signal recognition particle</keyword>
<comment type="function">
    <text evidence="9">Involved in targeting and insertion of nascent membrane proteins into the cytoplasmic membrane. Binds to the hydrophobic signal sequence of the ribosome-nascent chain (RNC) as it emerges from the ribosomes. The SRP-RNC complex is then targeted to the cytoplasmic membrane where it interacts with the SRP receptor FtsY.</text>
</comment>
<keyword evidence="3 9" id="KW-0378">Hydrolase</keyword>
<dbReference type="InterPro" id="IPR027417">
    <property type="entry name" value="P-loop_NTPase"/>
</dbReference>
<dbReference type="Pfam" id="PF02978">
    <property type="entry name" value="SRP_SPB"/>
    <property type="match status" value="1"/>
</dbReference>
<keyword evidence="7 9" id="KW-0687">Ribonucleoprotein</keyword>
<dbReference type="InterPro" id="IPR003593">
    <property type="entry name" value="AAA+_ATPase"/>
</dbReference>
<dbReference type="InterPro" id="IPR042101">
    <property type="entry name" value="SRP54_N_sf"/>
</dbReference>
<reference evidence="11 12" key="1">
    <citation type="journal article" date="2019" name="Nat. Med.">
        <title>A library of human gut bacterial isolates paired with longitudinal multiomics data enables mechanistic microbiome research.</title>
        <authorList>
            <person name="Poyet M."/>
            <person name="Groussin M."/>
            <person name="Gibbons S.M."/>
            <person name="Avila-Pacheco J."/>
            <person name="Jiang X."/>
            <person name="Kearney S.M."/>
            <person name="Perrotta A.R."/>
            <person name="Berdy B."/>
            <person name="Zhao S."/>
            <person name="Lieberman T.D."/>
            <person name="Swanson P.K."/>
            <person name="Smith M."/>
            <person name="Roesemann S."/>
            <person name="Alexander J.E."/>
            <person name="Rich S.A."/>
            <person name="Livny J."/>
            <person name="Vlamakis H."/>
            <person name="Clish C."/>
            <person name="Bullock K."/>
            <person name="Deik A."/>
            <person name="Scott J."/>
            <person name="Pierce K.A."/>
            <person name="Xavier R.J."/>
            <person name="Alm E.J."/>
        </authorList>
    </citation>
    <scope>NUCLEOTIDE SEQUENCE [LARGE SCALE GENOMIC DNA]</scope>
    <source>
        <strain evidence="11 12">BIOML-A198</strain>
    </source>
</reference>
<feature type="binding site" evidence="9">
    <location>
        <begin position="249"/>
        <end position="252"/>
    </location>
    <ligand>
        <name>GTP</name>
        <dbReference type="ChEBI" id="CHEBI:37565"/>
    </ligand>
</feature>
<dbReference type="InterPro" id="IPR004125">
    <property type="entry name" value="Signal_recog_particle_SRP54_M"/>
</dbReference>
<proteinExistence type="inferred from homology"/>
<dbReference type="Gene3D" id="1.10.260.30">
    <property type="entry name" value="Signal recognition particle, SRP54 subunit, M-domain"/>
    <property type="match status" value="1"/>
</dbReference>
<dbReference type="InterPro" id="IPR036891">
    <property type="entry name" value="Signal_recog_part_SRP54_M_sf"/>
</dbReference>
<dbReference type="PANTHER" id="PTHR11564:SF5">
    <property type="entry name" value="SIGNAL RECOGNITION PARTICLE SUBUNIT SRP54"/>
    <property type="match status" value="1"/>
</dbReference>
<evidence type="ECO:0000256" key="5">
    <source>
        <dbReference type="ARBA" id="ARBA00023134"/>
    </source>
</evidence>
<dbReference type="GO" id="GO:0005525">
    <property type="term" value="F:GTP binding"/>
    <property type="evidence" value="ECO:0007669"/>
    <property type="project" value="UniProtKB-UniRule"/>
</dbReference>
<evidence type="ECO:0000256" key="2">
    <source>
        <dbReference type="ARBA" id="ARBA00022741"/>
    </source>
</evidence>
<dbReference type="RefSeq" id="WP_006783809.1">
    <property type="nucleotide sequence ID" value="NZ_CAJJOK010000017.1"/>
</dbReference>
<evidence type="ECO:0000256" key="6">
    <source>
        <dbReference type="ARBA" id="ARBA00023135"/>
    </source>
</evidence>
<accession>A0A173R1P3</accession>
<dbReference type="GO" id="GO:0003924">
    <property type="term" value="F:GTPase activity"/>
    <property type="evidence" value="ECO:0007669"/>
    <property type="project" value="UniProtKB-UniRule"/>
</dbReference>
<dbReference type="Pfam" id="PF02881">
    <property type="entry name" value="SRP54_N"/>
    <property type="match status" value="1"/>
</dbReference>
<dbReference type="SMART" id="SM00382">
    <property type="entry name" value="AAA"/>
    <property type="match status" value="1"/>
</dbReference>
<dbReference type="EMBL" id="WMQE01000001">
    <property type="protein sequence ID" value="MTK19956.1"/>
    <property type="molecule type" value="Genomic_DNA"/>
</dbReference>
<feature type="compositionally biased region" description="Gly residues" evidence="10">
    <location>
        <begin position="453"/>
        <end position="462"/>
    </location>
</feature>
<sequence>MAFETLSERLQSALKSVTRKGKLTEKDVDVMMREVRLALLEADVNIKVVREFINEVKEKAVGEAVLKSLTPGQQVIKIVNEELTKLMGDSAAELNFGHAKPAVFMMVGLQGAGKTTHTGKISSYLRKKEKKNPLLVACDVYRPAAVDQLKTIGKQLNIPVYEKGTSMNPVDIAKEAMTYARENGHDLVIIDTAGRLHIDEQLMDELKNIKELVNPQEILLVVDAMTGQDAVNVAQSFHDQLDLTGVVLTKLDGDTRGGAALSIRKITNVPIKFIGLGEKLDTLEVFHPERMASRILGMGDVMTLIERAQENFDEEESMKLADKMMNATYDFNDFLKQMKQMKKLGAFEDILKMIPGVGNQLKDINIDPKQMARVEAIIYSMTEQERKNPDLINASRKQRIAKGCGCDIAEVNRMIKQFTDMRKMMKKFSSMDPRQMERMANALQRGGNPGAMGGFGGMMGQGKKGKGKGRGGFRF</sequence>
<keyword evidence="5 9" id="KW-0342">GTP-binding</keyword>
<dbReference type="EC" id="3.6.5.4" evidence="9"/>
<feature type="binding site" evidence="9">
    <location>
        <begin position="191"/>
        <end position="195"/>
    </location>
    <ligand>
        <name>GTP</name>
        <dbReference type="ChEBI" id="CHEBI:37565"/>
    </ligand>
</feature>